<feature type="compositionally biased region" description="Low complexity" evidence="1">
    <location>
        <begin position="1"/>
        <end position="26"/>
    </location>
</feature>
<sequence length="108" mass="11290">MTVPNYQAAPPAYSAPAPGKDGLPPAGSLPPQPPMVVVVNEGTPLTAAQRGELYRSELYGRCAAGIHEPSTKFGPCGIVTAIVCFPIGLLCLLVDNERRCTVCGVRLN</sequence>
<evidence type="ECO:0000313" key="2">
    <source>
        <dbReference type="EMBL" id="KAJ2935467.1"/>
    </source>
</evidence>
<evidence type="ECO:0008006" key="4">
    <source>
        <dbReference type="Google" id="ProtNLM"/>
    </source>
</evidence>
<accession>A0A9W8MMI2</accession>
<dbReference type="OrthoDB" id="2564984at2759"/>
<dbReference type="Pfam" id="PF10164">
    <property type="entry name" value="BRI3"/>
    <property type="match status" value="1"/>
</dbReference>
<name>A0A9W8MMI2_9AGAR</name>
<dbReference type="AlphaFoldDB" id="A0A9W8MMI2"/>
<reference evidence="2" key="1">
    <citation type="submission" date="2022-06" db="EMBL/GenBank/DDBJ databases">
        <title>Genome Sequence of Candolleomyces eurysporus.</title>
        <authorList>
            <person name="Buettner E."/>
        </authorList>
    </citation>
    <scope>NUCLEOTIDE SEQUENCE</scope>
    <source>
        <strain evidence="2">VTCC 930004</strain>
    </source>
</reference>
<organism evidence="2 3">
    <name type="scientific">Candolleomyces eurysporus</name>
    <dbReference type="NCBI Taxonomy" id="2828524"/>
    <lineage>
        <taxon>Eukaryota</taxon>
        <taxon>Fungi</taxon>
        <taxon>Dikarya</taxon>
        <taxon>Basidiomycota</taxon>
        <taxon>Agaricomycotina</taxon>
        <taxon>Agaricomycetes</taxon>
        <taxon>Agaricomycetidae</taxon>
        <taxon>Agaricales</taxon>
        <taxon>Agaricineae</taxon>
        <taxon>Psathyrellaceae</taxon>
        <taxon>Candolleomyces</taxon>
    </lineage>
</organism>
<protein>
    <recommendedName>
        <fullName evidence="4">Brain protein I3</fullName>
    </recommendedName>
</protein>
<keyword evidence="3" id="KW-1185">Reference proteome</keyword>
<feature type="region of interest" description="Disordered" evidence="1">
    <location>
        <begin position="1"/>
        <end position="32"/>
    </location>
</feature>
<proteinExistence type="predicted"/>
<dbReference type="EMBL" id="JANBPK010000507">
    <property type="protein sequence ID" value="KAJ2935467.1"/>
    <property type="molecule type" value="Genomic_DNA"/>
</dbReference>
<evidence type="ECO:0000313" key="3">
    <source>
        <dbReference type="Proteomes" id="UP001140091"/>
    </source>
</evidence>
<evidence type="ECO:0000256" key="1">
    <source>
        <dbReference type="SAM" id="MobiDB-lite"/>
    </source>
</evidence>
<gene>
    <name evidence="2" type="ORF">H1R20_g1629</name>
</gene>
<comment type="caution">
    <text evidence="2">The sequence shown here is derived from an EMBL/GenBank/DDBJ whole genome shotgun (WGS) entry which is preliminary data.</text>
</comment>
<dbReference type="Proteomes" id="UP001140091">
    <property type="component" value="Unassembled WGS sequence"/>
</dbReference>
<dbReference type="InterPro" id="IPR019317">
    <property type="entry name" value="BRI3"/>
</dbReference>
<feature type="non-terminal residue" evidence="2">
    <location>
        <position position="108"/>
    </location>
</feature>